<dbReference type="GeneID" id="68867690"/>
<feature type="transmembrane region" description="Helical" evidence="1">
    <location>
        <begin position="9"/>
        <end position="28"/>
    </location>
</feature>
<evidence type="ECO:0000313" key="2">
    <source>
        <dbReference type="EMBL" id="BDB99949.1"/>
    </source>
</evidence>
<feature type="transmembrane region" description="Helical" evidence="1">
    <location>
        <begin position="147"/>
        <end position="174"/>
    </location>
</feature>
<dbReference type="EMBL" id="AP025226">
    <property type="protein sequence ID" value="BDB99949.1"/>
    <property type="molecule type" value="Genomic_DNA"/>
</dbReference>
<feature type="transmembrane region" description="Helical" evidence="1">
    <location>
        <begin position="280"/>
        <end position="306"/>
    </location>
</feature>
<accession>A0AAQ4CVW8</accession>
<evidence type="ECO:0000313" key="3">
    <source>
        <dbReference type="Proteomes" id="UP001319921"/>
    </source>
</evidence>
<reference evidence="2 3" key="1">
    <citation type="journal article" date="2022" name="Microbiol. Resour. Announc.">
        <title>Complete Genome Sequence of the Hyperthermophilic and Acidophilic Archaeon Saccharolobus caldissimus Strain HS-3T.</title>
        <authorList>
            <person name="Sakai H.D."/>
            <person name="Kurosawa N."/>
        </authorList>
    </citation>
    <scope>NUCLEOTIDE SEQUENCE [LARGE SCALE GENOMIC DNA]</scope>
    <source>
        <strain evidence="2 3">JCM32116</strain>
    </source>
</reference>
<organism evidence="2 3">
    <name type="scientific">Saccharolobus caldissimus</name>
    <dbReference type="NCBI Taxonomy" id="1702097"/>
    <lineage>
        <taxon>Archaea</taxon>
        <taxon>Thermoproteota</taxon>
        <taxon>Thermoprotei</taxon>
        <taxon>Sulfolobales</taxon>
        <taxon>Sulfolobaceae</taxon>
        <taxon>Saccharolobus</taxon>
    </lineage>
</organism>
<proteinExistence type="predicted"/>
<feature type="transmembrane region" description="Helical" evidence="1">
    <location>
        <begin position="258"/>
        <end position="274"/>
    </location>
</feature>
<sequence length="544" mass="62713">MRLKERRNDIVFIIIFTVIFIIGLRNYLESPPYIMGDTAIFPFSNPGLSNPSLTILYYLYLTLGELNTIKLLNFLAFIIGPISVYFIVRREKSVIKRLVIPLIYTLNPFAVSFFADGDGEGILLIYSLQPIVFYLTYKTLTSQNFKYFIFLCITEVIGQIFFFQMFLFSFFFQLPLILISFRERKYFFFIYPILADLIGFLSEVSEEVLIYLEIVPKVLVSPSNNPSLGLFLYSQIFSVLLLTFAMFTVFVYKNRYSLALLTSASFLLLIYAYIENFHIYIPVISALLAAITTFQTKVYLLSFGLLDLSLIYLKDRQLIIPLLFLILIVLLPSTGALGVNTYSLFNIKPSPIPEWYYPLYNYLSRYNPHYVYAYGDSYSRCLSSLPGFNGFLSNMSFGPFDAVEFIVTTTNLNYSWLKLLGDFGPIRLYYNENYTGIVHYLNGSPVKDYVITDNEIVIKGKPPFIVSIPYSNFWTNAKPYGEYIELTSNISYNTLSPLKGELYYFSLIFLILPFLLLIINEKVKLKVSSNGKFKGNKLGNKFSK</sequence>
<keyword evidence="1" id="KW-0472">Membrane</keyword>
<evidence type="ECO:0000256" key="1">
    <source>
        <dbReference type="SAM" id="Phobius"/>
    </source>
</evidence>
<protein>
    <submittedName>
        <fullName evidence="2">Uncharacterized protein</fullName>
    </submittedName>
</protein>
<dbReference type="Proteomes" id="UP001319921">
    <property type="component" value="Chromosome"/>
</dbReference>
<feature type="transmembrane region" description="Helical" evidence="1">
    <location>
        <begin position="502"/>
        <end position="519"/>
    </location>
</feature>
<gene>
    <name evidence="2" type="ORF">SACC_29660</name>
</gene>
<dbReference type="RefSeq" id="WP_229570525.1">
    <property type="nucleotide sequence ID" value="NZ_AP025226.1"/>
</dbReference>
<feature type="transmembrane region" description="Helical" evidence="1">
    <location>
        <begin position="318"/>
        <end position="339"/>
    </location>
</feature>
<name>A0AAQ4CVW8_9CREN</name>
<keyword evidence="1" id="KW-1133">Transmembrane helix</keyword>
<dbReference type="AlphaFoldDB" id="A0AAQ4CVW8"/>
<feature type="transmembrane region" description="Helical" evidence="1">
    <location>
        <begin position="40"/>
        <end position="59"/>
    </location>
</feature>
<keyword evidence="3" id="KW-1185">Reference proteome</keyword>
<feature type="transmembrane region" description="Helical" evidence="1">
    <location>
        <begin position="186"/>
        <end position="202"/>
    </location>
</feature>
<dbReference type="KEGG" id="scas:SACC_29660"/>
<feature type="transmembrane region" description="Helical" evidence="1">
    <location>
        <begin position="71"/>
        <end position="88"/>
    </location>
</feature>
<feature type="transmembrane region" description="Helical" evidence="1">
    <location>
        <begin position="230"/>
        <end position="251"/>
    </location>
</feature>
<keyword evidence="1" id="KW-0812">Transmembrane</keyword>
<feature type="transmembrane region" description="Helical" evidence="1">
    <location>
        <begin position="94"/>
        <end position="115"/>
    </location>
</feature>
<feature type="transmembrane region" description="Helical" evidence="1">
    <location>
        <begin position="122"/>
        <end position="141"/>
    </location>
</feature>